<reference evidence="2 3" key="1">
    <citation type="submission" date="2009-08" db="EMBL/GenBank/DDBJ databases">
        <authorList>
            <person name="Qin X."/>
            <person name="Bachman B."/>
            <person name="Battles P."/>
            <person name="Bell A."/>
            <person name="Bess C."/>
            <person name="Bickham C."/>
            <person name="Chaboub L."/>
            <person name="Chen D."/>
            <person name="Coyle M."/>
            <person name="Deiros D.R."/>
            <person name="Dinh H."/>
            <person name="Forbes L."/>
            <person name="Fowler G."/>
            <person name="Francisco L."/>
            <person name="Fu Q."/>
            <person name="Gubbala S."/>
            <person name="Hale W."/>
            <person name="Han Y."/>
            <person name="Hemphill L."/>
            <person name="Highlander S.K."/>
            <person name="Hirani K."/>
            <person name="Hogues M."/>
            <person name="Jackson L."/>
            <person name="Jakkamsetti A."/>
            <person name="Javaid M."/>
            <person name="Jiang H."/>
            <person name="Korchina V."/>
            <person name="Kovar C."/>
            <person name="Lara F."/>
            <person name="Lee S."/>
            <person name="Mata R."/>
            <person name="Mathew T."/>
            <person name="Moen C."/>
            <person name="Morales K."/>
            <person name="Munidasa M."/>
            <person name="Nazareth L."/>
            <person name="Ngo R."/>
            <person name="Nguyen L."/>
            <person name="Okwuonu G."/>
            <person name="Ongeri F."/>
            <person name="Patil S."/>
            <person name="Petrosino J."/>
            <person name="Pham C."/>
            <person name="Pham P."/>
            <person name="Pu L.-L."/>
            <person name="Puazo M."/>
            <person name="Raj R."/>
            <person name="Reid J."/>
            <person name="Rouhana J."/>
            <person name="Saada N."/>
            <person name="Shang Y."/>
            <person name="Simmons D."/>
            <person name="Thornton R."/>
            <person name="Warren J."/>
            <person name="Weissenberger G."/>
            <person name="Zhang J."/>
            <person name="Zhang L."/>
            <person name="Zhou C."/>
            <person name="Zhu D."/>
            <person name="Muzny D."/>
            <person name="Worley K."/>
            <person name="Gibbs R."/>
        </authorList>
    </citation>
    <scope>NUCLEOTIDE SEQUENCE [LARGE SCALE GENOMIC DNA]</scope>
    <source>
        <strain evidence="3">ATCC 15826 / DSM 8339 / NCTC 10426 / 6573</strain>
    </source>
</reference>
<evidence type="ECO:0000313" key="2">
    <source>
        <dbReference type="EMBL" id="EEV87974.1"/>
    </source>
</evidence>
<dbReference type="AlphaFoldDB" id="C8NBN9"/>
<evidence type="ECO:0000313" key="3">
    <source>
        <dbReference type="Proteomes" id="UP000004870"/>
    </source>
</evidence>
<dbReference type="HOGENOM" id="CLU_2552061_0_0_6"/>
<evidence type="ECO:0000256" key="1">
    <source>
        <dbReference type="SAM" id="Phobius"/>
    </source>
</evidence>
<keyword evidence="3" id="KW-1185">Reference proteome</keyword>
<proteinExistence type="predicted"/>
<sequence>MKILAILVGAIAGLLIVRYFMLDPFEEIGWEIFWHEIFNGKGGVSGEGLEVVLKSNTFMKCSIGTIIGAIAGGVIHSLVNKK</sequence>
<dbReference type="Proteomes" id="UP000004870">
    <property type="component" value="Unassembled WGS sequence"/>
</dbReference>
<comment type="caution">
    <text evidence="2">The sequence shown here is derived from an EMBL/GenBank/DDBJ whole genome shotgun (WGS) entry which is preliminary data.</text>
</comment>
<gene>
    <name evidence="2" type="ORF">HMPREF0198_1917</name>
</gene>
<dbReference type="EMBL" id="ACKY01000105">
    <property type="protein sequence ID" value="EEV87974.1"/>
    <property type="molecule type" value="Genomic_DNA"/>
</dbReference>
<name>C8NBN9_CARH6</name>
<dbReference type="GeneID" id="84790186"/>
<feature type="transmembrane region" description="Helical" evidence="1">
    <location>
        <begin position="57"/>
        <end position="79"/>
    </location>
</feature>
<keyword evidence="1" id="KW-1133">Transmembrane helix</keyword>
<keyword evidence="1" id="KW-0812">Transmembrane</keyword>
<accession>C8NBN9</accession>
<dbReference type="RefSeq" id="WP_004141964.1">
    <property type="nucleotide sequence ID" value="NZ_GG694027.1"/>
</dbReference>
<organism evidence="2 3">
    <name type="scientific">Cardiobacterium hominis (strain ATCC 15826 / DSM 8339 / NCTC 10426 / 6573)</name>
    <dbReference type="NCBI Taxonomy" id="638300"/>
    <lineage>
        <taxon>Bacteria</taxon>
        <taxon>Pseudomonadati</taxon>
        <taxon>Pseudomonadota</taxon>
        <taxon>Gammaproteobacteria</taxon>
        <taxon>Cardiobacteriales</taxon>
        <taxon>Cardiobacteriaceae</taxon>
        <taxon>Cardiobacterium</taxon>
    </lineage>
</organism>
<protein>
    <submittedName>
        <fullName evidence="2">Uncharacterized protein</fullName>
    </submittedName>
</protein>
<keyword evidence="1" id="KW-0472">Membrane</keyword>